<dbReference type="Gene3D" id="1.10.10.60">
    <property type="entry name" value="Homeodomain-like"/>
    <property type="match status" value="2"/>
</dbReference>
<dbReference type="InterPro" id="IPR018060">
    <property type="entry name" value="HTH_AraC"/>
</dbReference>
<gene>
    <name evidence="5" type="ORF">U1T56_13305</name>
</gene>
<dbReference type="PANTHER" id="PTHR43130:SF3">
    <property type="entry name" value="HTH-TYPE TRANSCRIPTIONAL REGULATOR RV1931C"/>
    <property type="match status" value="1"/>
</dbReference>
<accession>A0ABU8XTA7</accession>
<dbReference type="PROSITE" id="PS01124">
    <property type="entry name" value="HTH_ARAC_FAMILY_2"/>
    <property type="match status" value="1"/>
</dbReference>
<keyword evidence="1" id="KW-0805">Transcription regulation</keyword>
<sequence length="318" mass="34767">MPSSAPLEIAVLLMPRFSLMALSAVLEPFRIANRLAERPLYRWRFVSPMGGAIEASSGLPITAERTVRAPVRAGRVIVCTSFEPLAAANREVLAWLRALDRSGAELWAVDTGAFLLAEAGLLHGQRVTLHWESIAAFAELYPKVETRRSLFERSGRVATCAGGTAGIDLSLSAIAREHGTTLAFDVADQLIHQQIRDPAAPQQIAPMRRYGTRNPTVLRAIELLHGSIEQPPSLTAAAAALGVSPRQLQRLFTTHLGRSFKRFDRELRLERARELLEQTSLSVLEIAMATGFGSVEHFSRSYKALFGTSPGRARLVPG</sequence>
<dbReference type="PRINTS" id="PR00032">
    <property type="entry name" value="HTHARAC"/>
</dbReference>
<dbReference type="RefSeq" id="WP_418159983.1">
    <property type="nucleotide sequence ID" value="NZ_JBBLZC010000012.1"/>
</dbReference>
<dbReference type="SUPFAM" id="SSF52317">
    <property type="entry name" value="Class I glutamine amidotransferase-like"/>
    <property type="match status" value="1"/>
</dbReference>
<protein>
    <submittedName>
        <fullName evidence="5">GlxA family transcriptional regulator</fullName>
    </submittedName>
</protein>
<dbReference type="PROSITE" id="PS00041">
    <property type="entry name" value="HTH_ARAC_FAMILY_1"/>
    <property type="match status" value="1"/>
</dbReference>
<dbReference type="InterPro" id="IPR020449">
    <property type="entry name" value="Tscrpt_reg_AraC-type_HTH"/>
</dbReference>
<dbReference type="Pfam" id="PF12833">
    <property type="entry name" value="HTH_18"/>
    <property type="match status" value="1"/>
</dbReference>
<dbReference type="InterPro" id="IPR009057">
    <property type="entry name" value="Homeodomain-like_sf"/>
</dbReference>
<keyword evidence="2" id="KW-0238">DNA-binding</keyword>
<feature type="domain" description="HTH araC/xylS-type" evidence="4">
    <location>
        <begin position="218"/>
        <end position="316"/>
    </location>
</feature>
<proteinExistence type="predicted"/>
<dbReference type="PANTHER" id="PTHR43130">
    <property type="entry name" value="ARAC-FAMILY TRANSCRIPTIONAL REGULATOR"/>
    <property type="match status" value="1"/>
</dbReference>
<dbReference type="EMBL" id="JBBLZC010000012">
    <property type="protein sequence ID" value="MEK0084136.1"/>
    <property type="molecule type" value="Genomic_DNA"/>
</dbReference>
<dbReference type="Proteomes" id="UP001375743">
    <property type="component" value="Unassembled WGS sequence"/>
</dbReference>
<evidence type="ECO:0000313" key="5">
    <source>
        <dbReference type="EMBL" id="MEK0084136.1"/>
    </source>
</evidence>
<evidence type="ECO:0000259" key="4">
    <source>
        <dbReference type="PROSITE" id="PS01124"/>
    </source>
</evidence>
<evidence type="ECO:0000256" key="2">
    <source>
        <dbReference type="ARBA" id="ARBA00023125"/>
    </source>
</evidence>
<keyword evidence="6" id="KW-1185">Reference proteome</keyword>
<dbReference type="CDD" id="cd03136">
    <property type="entry name" value="GATase1_AraC_ArgR_like"/>
    <property type="match status" value="1"/>
</dbReference>
<evidence type="ECO:0000256" key="3">
    <source>
        <dbReference type="ARBA" id="ARBA00023163"/>
    </source>
</evidence>
<dbReference type="InterPro" id="IPR018062">
    <property type="entry name" value="HTH_AraC-typ_CS"/>
</dbReference>
<dbReference type="InterPro" id="IPR029062">
    <property type="entry name" value="Class_I_gatase-like"/>
</dbReference>
<dbReference type="InterPro" id="IPR052158">
    <property type="entry name" value="INH-QAR"/>
</dbReference>
<dbReference type="Gene3D" id="3.40.50.880">
    <property type="match status" value="1"/>
</dbReference>
<dbReference type="SMART" id="SM00342">
    <property type="entry name" value="HTH_ARAC"/>
    <property type="match status" value="1"/>
</dbReference>
<comment type="caution">
    <text evidence="5">The sequence shown here is derived from an EMBL/GenBank/DDBJ whole genome shotgun (WGS) entry which is preliminary data.</text>
</comment>
<organism evidence="5 6">
    <name type="scientific">Benzoatithermus flavus</name>
    <dbReference type="NCBI Taxonomy" id="3108223"/>
    <lineage>
        <taxon>Bacteria</taxon>
        <taxon>Pseudomonadati</taxon>
        <taxon>Pseudomonadota</taxon>
        <taxon>Alphaproteobacteria</taxon>
        <taxon>Geminicoccales</taxon>
        <taxon>Geminicoccaceae</taxon>
        <taxon>Benzoatithermus</taxon>
    </lineage>
</organism>
<name>A0ABU8XTA7_9PROT</name>
<evidence type="ECO:0000256" key="1">
    <source>
        <dbReference type="ARBA" id="ARBA00023015"/>
    </source>
</evidence>
<dbReference type="SUPFAM" id="SSF46689">
    <property type="entry name" value="Homeodomain-like"/>
    <property type="match status" value="2"/>
</dbReference>
<keyword evidence="3" id="KW-0804">Transcription</keyword>
<reference evidence="5 6" key="1">
    <citation type="submission" date="2024-01" db="EMBL/GenBank/DDBJ databases">
        <title>Multi-omics insights into the function and evolution of sodium benzoate biodegradation pathways in Benzoatithermus flavus gen. nov., sp. nov. from hot spring.</title>
        <authorList>
            <person name="Hu C.-J."/>
            <person name="Li W.-J."/>
        </authorList>
    </citation>
    <scope>NUCLEOTIDE SEQUENCE [LARGE SCALE GENOMIC DNA]</scope>
    <source>
        <strain evidence="5 6">SYSU G07066</strain>
    </source>
</reference>
<evidence type="ECO:0000313" key="6">
    <source>
        <dbReference type="Proteomes" id="UP001375743"/>
    </source>
</evidence>